<keyword evidence="3" id="KW-1185">Reference proteome</keyword>
<gene>
    <name evidence="2" type="ORF">NDU88_000314</name>
</gene>
<dbReference type="AlphaFoldDB" id="A0AAV7VVR4"/>
<reference evidence="2" key="1">
    <citation type="journal article" date="2022" name="bioRxiv">
        <title>Sequencing and chromosome-scale assembly of the giantPleurodeles waltlgenome.</title>
        <authorList>
            <person name="Brown T."/>
            <person name="Elewa A."/>
            <person name="Iarovenko S."/>
            <person name="Subramanian E."/>
            <person name="Araus A.J."/>
            <person name="Petzold A."/>
            <person name="Susuki M."/>
            <person name="Suzuki K.-i.T."/>
            <person name="Hayashi T."/>
            <person name="Toyoda A."/>
            <person name="Oliveira C."/>
            <person name="Osipova E."/>
            <person name="Leigh N.D."/>
            <person name="Simon A."/>
            <person name="Yun M.H."/>
        </authorList>
    </citation>
    <scope>NUCLEOTIDE SEQUENCE</scope>
    <source>
        <strain evidence="2">20211129_DDA</strain>
        <tissue evidence="2">Liver</tissue>
    </source>
</reference>
<evidence type="ECO:0000256" key="1">
    <source>
        <dbReference type="SAM" id="MobiDB-lite"/>
    </source>
</evidence>
<evidence type="ECO:0000313" key="2">
    <source>
        <dbReference type="EMBL" id="KAJ1204876.1"/>
    </source>
</evidence>
<dbReference type="Proteomes" id="UP001066276">
    <property type="component" value="Chromosome 1_2"/>
</dbReference>
<dbReference type="EMBL" id="JANPWB010000002">
    <property type="protein sequence ID" value="KAJ1204876.1"/>
    <property type="molecule type" value="Genomic_DNA"/>
</dbReference>
<protein>
    <submittedName>
        <fullName evidence="2">Uncharacterized protein</fullName>
    </submittedName>
</protein>
<feature type="region of interest" description="Disordered" evidence="1">
    <location>
        <begin position="1"/>
        <end position="27"/>
    </location>
</feature>
<sequence length="158" mass="17217">MGPCPSSKAIRDPTVATTAPGGSQDPDRPHCSCFTVQGCRQYVAVHRSPQLFRCRRAYLSRVHLSTRLGPPQSAPCRSTAALQVPPRTFEPQSPQCLQPLFRSADHTANLLARLSDPCRLLYGAHSSGGHTTQLRIRWEASPPLVGLRGPPATDITRI</sequence>
<name>A0AAV7VVR4_PLEWA</name>
<proteinExistence type="predicted"/>
<comment type="caution">
    <text evidence="2">The sequence shown here is derived from an EMBL/GenBank/DDBJ whole genome shotgun (WGS) entry which is preliminary data.</text>
</comment>
<evidence type="ECO:0000313" key="3">
    <source>
        <dbReference type="Proteomes" id="UP001066276"/>
    </source>
</evidence>
<organism evidence="2 3">
    <name type="scientific">Pleurodeles waltl</name>
    <name type="common">Iberian ribbed newt</name>
    <dbReference type="NCBI Taxonomy" id="8319"/>
    <lineage>
        <taxon>Eukaryota</taxon>
        <taxon>Metazoa</taxon>
        <taxon>Chordata</taxon>
        <taxon>Craniata</taxon>
        <taxon>Vertebrata</taxon>
        <taxon>Euteleostomi</taxon>
        <taxon>Amphibia</taxon>
        <taxon>Batrachia</taxon>
        <taxon>Caudata</taxon>
        <taxon>Salamandroidea</taxon>
        <taxon>Salamandridae</taxon>
        <taxon>Pleurodelinae</taxon>
        <taxon>Pleurodeles</taxon>
    </lineage>
</organism>
<accession>A0AAV7VVR4</accession>